<feature type="transmembrane region" description="Helical" evidence="1">
    <location>
        <begin position="191"/>
        <end position="209"/>
    </location>
</feature>
<keyword evidence="1" id="KW-1133">Transmembrane helix</keyword>
<feature type="transmembrane region" description="Helical" evidence="1">
    <location>
        <begin position="122"/>
        <end position="144"/>
    </location>
</feature>
<protein>
    <submittedName>
        <fullName evidence="2">Membrane protein YqgA involved in biofilm formation</fullName>
    </submittedName>
</protein>
<feature type="transmembrane region" description="Helical" evidence="1">
    <location>
        <begin position="165"/>
        <end position="185"/>
    </location>
</feature>
<comment type="caution">
    <text evidence="2">The sequence shown here is derived from an EMBL/GenBank/DDBJ whole genome shotgun (WGS) entry which is preliminary data.</text>
</comment>
<evidence type="ECO:0000313" key="3">
    <source>
        <dbReference type="Proteomes" id="UP001239167"/>
    </source>
</evidence>
<gene>
    <name evidence="2" type="ORF">J2S01_001746</name>
</gene>
<sequence>MQETLMKALGIATLFIGLSGAMCKLLIIDDGRLQTAGLMLLVFSLIIGTIGGELINIEHALVSAGEKVRVLLNVKQNKNFTETFVTVTIVVCVGAMAIIGSFEDGIHNDSTILFTKSILDGVIVMIFASTMGIGAIFSAAPLFIYQAGLSLAAAAIAPYLDDNMVDGLSAVGSVLIFVVGINLIFGKNMHIRVGNMLPAVVVPIIYYALF</sequence>
<feature type="transmembrane region" description="Helical" evidence="1">
    <location>
        <begin position="83"/>
        <end position="102"/>
    </location>
</feature>
<dbReference type="Proteomes" id="UP001239167">
    <property type="component" value="Unassembled WGS sequence"/>
</dbReference>
<reference evidence="2 3" key="1">
    <citation type="submission" date="2023-07" db="EMBL/GenBank/DDBJ databases">
        <title>Genomic Encyclopedia of Type Strains, Phase IV (KMG-IV): sequencing the most valuable type-strain genomes for metagenomic binning, comparative biology and taxonomic classification.</title>
        <authorList>
            <person name="Goeker M."/>
        </authorList>
    </citation>
    <scope>NUCLEOTIDE SEQUENCE [LARGE SCALE GENOMIC DNA]</scope>
    <source>
        <strain evidence="2 3">DSM 16980</strain>
    </source>
</reference>
<dbReference type="PANTHER" id="PTHR36111:SF2">
    <property type="entry name" value="INNER MEMBRANE PROTEIN"/>
    <property type="match status" value="1"/>
</dbReference>
<dbReference type="Pfam" id="PF04474">
    <property type="entry name" value="DUF554"/>
    <property type="match status" value="1"/>
</dbReference>
<keyword evidence="1" id="KW-0472">Membrane</keyword>
<evidence type="ECO:0000256" key="1">
    <source>
        <dbReference type="SAM" id="Phobius"/>
    </source>
</evidence>
<proteinExistence type="predicted"/>
<evidence type="ECO:0000313" key="2">
    <source>
        <dbReference type="EMBL" id="MDQ0204024.1"/>
    </source>
</evidence>
<keyword evidence="3" id="KW-1185">Reference proteome</keyword>
<accession>A0ABT9Y8G0</accession>
<dbReference type="PANTHER" id="PTHR36111">
    <property type="entry name" value="INNER MEMBRANE PROTEIN-RELATED"/>
    <property type="match status" value="1"/>
</dbReference>
<feature type="transmembrane region" description="Helical" evidence="1">
    <location>
        <begin position="39"/>
        <end position="62"/>
    </location>
</feature>
<organism evidence="2 3">
    <name type="scientific">Pectinatus haikarae</name>
    <dbReference type="NCBI Taxonomy" id="349096"/>
    <lineage>
        <taxon>Bacteria</taxon>
        <taxon>Bacillati</taxon>
        <taxon>Bacillota</taxon>
        <taxon>Negativicutes</taxon>
        <taxon>Selenomonadales</taxon>
        <taxon>Selenomonadaceae</taxon>
        <taxon>Pectinatus</taxon>
    </lineage>
</organism>
<dbReference type="InterPro" id="IPR007563">
    <property type="entry name" value="DUF554"/>
</dbReference>
<name>A0ABT9Y8G0_9FIRM</name>
<dbReference type="EMBL" id="JAUSUE010000012">
    <property type="protein sequence ID" value="MDQ0204024.1"/>
    <property type="molecule type" value="Genomic_DNA"/>
</dbReference>
<keyword evidence="1" id="KW-0812">Transmembrane</keyword>